<feature type="transmembrane region" description="Helical" evidence="1">
    <location>
        <begin position="76"/>
        <end position="98"/>
    </location>
</feature>
<dbReference type="AlphaFoldDB" id="G0UUP9"/>
<feature type="transmembrane region" description="Helical" evidence="1">
    <location>
        <begin position="105"/>
        <end position="124"/>
    </location>
</feature>
<proteinExistence type="predicted"/>
<organism evidence="3">
    <name type="scientific">Trypanosoma congolense (strain IL3000)</name>
    <dbReference type="NCBI Taxonomy" id="1068625"/>
    <lineage>
        <taxon>Eukaryota</taxon>
        <taxon>Discoba</taxon>
        <taxon>Euglenozoa</taxon>
        <taxon>Kinetoplastea</taxon>
        <taxon>Metakinetoplastina</taxon>
        <taxon>Trypanosomatida</taxon>
        <taxon>Trypanosomatidae</taxon>
        <taxon>Trypanosoma</taxon>
        <taxon>Nannomonas</taxon>
    </lineage>
</organism>
<feature type="signal peptide" evidence="2">
    <location>
        <begin position="1"/>
        <end position="22"/>
    </location>
</feature>
<keyword evidence="1" id="KW-0472">Membrane</keyword>
<sequence>MYFYYSFFLLCYLVLLDGCRRAAFVKIECLGTVPPDAGRSELLDERSCGVGVVVPLSLKVLGDVYSPRGVMRCDNIFSHTLFNVLPCSFFLLIICLCFVFLSHHLFLSFSFLLHGFVALVLPTLSL</sequence>
<keyword evidence="1" id="KW-0812">Transmembrane</keyword>
<feature type="chain" id="PRO_5003410434" description="T. congolense-specific, cell surface-expressed gene family" evidence="2">
    <location>
        <begin position="23"/>
        <end position="126"/>
    </location>
</feature>
<gene>
    <name evidence="3" type="ORF">TCIL3000_9_5200</name>
</gene>
<reference evidence="3" key="1">
    <citation type="journal article" date="2012" name="Proc. Natl. Acad. Sci. U.S.A.">
        <title>Antigenic diversity is generated by distinct evolutionary mechanisms in African trypanosome species.</title>
        <authorList>
            <person name="Jackson A.P."/>
            <person name="Berry A."/>
            <person name="Aslett M."/>
            <person name="Allison H.C."/>
            <person name="Burton P."/>
            <person name="Vavrova-Anderson J."/>
            <person name="Brown R."/>
            <person name="Browne H."/>
            <person name="Corton N."/>
            <person name="Hauser H."/>
            <person name="Gamble J."/>
            <person name="Gilderthorp R."/>
            <person name="Marcello L."/>
            <person name="McQuillan J."/>
            <person name="Otto T.D."/>
            <person name="Quail M.A."/>
            <person name="Sanders M.J."/>
            <person name="van Tonder A."/>
            <person name="Ginger M.L."/>
            <person name="Field M.C."/>
            <person name="Barry J.D."/>
            <person name="Hertz-Fowler C."/>
            <person name="Berriman M."/>
        </authorList>
    </citation>
    <scope>NUCLEOTIDE SEQUENCE</scope>
    <source>
        <strain evidence="3">IL3000</strain>
    </source>
</reference>
<evidence type="ECO:0000256" key="1">
    <source>
        <dbReference type="SAM" id="Phobius"/>
    </source>
</evidence>
<keyword evidence="1" id="KW-1133">Transmembrane helix</keyword>
<evidence type="ECO:0008006" key="4">
    <source>
        <dbReference type="Google" id="ProtNLM"/>
    </source>
</evidence>
<protein>
    <recommendedName>
        <fullName evidence="4">T. congolense-specific, cell surface-expressed gene family</fullName>
    </recommendedName>
</protein>
<accession>G0UUP9</accession>
<keyword evidence="2" id="KW-0732">Signal</keyword>
<dbReference type="EMBL" id="HE575322">
    <property type="protein sequence ID" value="CCC93113.1"/>
    <property type="molecule type" value="Genomic_DNA"/>
</dbReference>
<name>G0UUP9_TRYCI</name>
<evidence type="ECO:0000313" key="3">
    <source>
        <dbReference type="EMBL" id="CCC93113.1"/>
    </source>
</evidence>
<evidence type="ECO:0000256" key="2">
    <source>
        <dbReference type="SAM" id="SignalP"/>
    </source>
</evidence>